<feature type="region of interest" description="Disordered" evidence="2">
    <location>
        <begin position="422"/>
        <end position="446"/>
    </location>
</feature>
<evidence type="ECO:0000256" key="2">
    <source>
        <dbReference type="SAM" id="MobiDB-lite"/>
    </source>
</evidence>
<gene>
    <name evidence="3" type="ORF">CPB83DRAFT_789917</name>
</gene>
<feature type="region of interest" description="Disordered" evidence="2">
    <location>
        <begin position="507"/>
        <end position="532"/>
    </location>
</feature>
<feature type="compositionally biased region" description="Polar residues" evidence="2">
    <location>
        <begin position="507"/>
        <end position="523"/>
    </location>
</feature>
<evidence type="ECO:0000256" key="1">
    <source>
        <dbReference type="ARBA" id="ARBA00010954"/>
    </source>
</evidence>
<comment type="caution">
    <text evidence="3">The sequence shown here is derived from an EMBL/GenBank/DDBJ whole genome shotgun (WGS) entry which is preliminary data.</text>
</comment>
<evidence type="ECO:0000313" key="3">
    <source>
        <dbReference type="EMBL" id="KAF9529390.1"/>
    </source>
</evidence>
<dbReference type="EMBL" id="MU157846">
    <property type="protein sequence ID" value="KAF9529390.1"/>
    <property type="molecule type" value="Genomic_DNA"/>
</dbReference>
<evidence type="ECO:0000313" key="4">
    <source>
        <dbReference type="Proteomes" id="UP000807306"/>
    </source>
</evidence>
<keyword evidence="4" id="KW-1185">Reference proteome</keyword>
<dbReference type="OrthoDB" id="276323at2759"/>
<reference evidence="3" key="1">
    <citation type="submission" date="2020-11" db="EMBL/GenBank/DDBJ databases">
        <authorList>
            <consortium name="DOE Joint Genome Institute"/>
            <person name="Ahrendt S."/>
            <person name="Riley R."/>
            <person name="Andreopoulos W."/>
            <person name="Labutti K."/>
            <person name="Pangilinan J."/>
            <person name="Ruiz-Duenas F.J."/>
            <person name="Barrasa J.M."/>
            <person name="Sanchez-Garcia M."/>
            <person name="Camarero S."/>
            <person name="Miyauchi S."/>
            <person name="Serrano A."/>
            <person name="Linde D."/>
            <person name="Babiker R."/>
            <person name="Drula E."/>
            <person name="Ayuso-Fernandez I."/>
            <person name="Pacheco R."/>
            <person name="Padilla G."/>
            <person name="Ferreira P."/>
            <person name="Barriuso J."/>
            <person name="Kellner H."/>
            <person name="Castanera R."/>
            <person name="Alfaro M."/>
            <person name="Ramirez L."/>
            <person name="Pisabarro A.G."/>
            <person name="Kuo A."/>
            <person name="Tritt A."/>
            <person name="Lipzen A."/>
            <person name="He G."/>
            <person name="Yan M."/>
            <person name="Ng V."/>
            <person name="Cullen D."/>
            <person name="Martin F."/>
            <person name="Rosso M.-N."/>
            <person name="Henrissat B."/>
            <person name="Hibbett D."/>
            <person name="Martinez A.T."/>
            <person name="Grigoriev I.V."/>
        </authorList>
    </citation>
    <scope>NUCLEOTIDE SEQUENCE</scope>
    <source>
        <strain evidence="3">CBS 506.95</strain>
    </source>
</reference>
<comment type="similarity">
    <text evidence="1">Belongs to the TCP11 family.</text>
</comment>
<protein>
    <submittedName>
        <fullName evidence="3">Uncharacterized protein</fullName>
    </submittedName>
</protein>
<dbReference type="InterPro" id="IPR008862">
    <property type="entry name" value="Tcp11"/>
</dbReference>
<name>A0A9P6EI89_9AGAR</name>
<feature type="compositionally biased region" description="Low complexity" evidence="2">
    <location>
        <begin position="422"/>
        <end position="444"/>
    </location>
</feature>
<sequence>MSATSTTTQATALVTSHAAFALLPAEIVESIQHTYFLHLLVNDPNKVVPAGKSVLSMMQHADFRLPEDQAEKKDEETALLERVKDAAHKAFWTEALEVLSSPIPSVQIPRLKRLHLDLLEALTPLFPPNHMVLLTLAAPPPPTTSPLLSTVSVLTHILSALRQRCAPIRDTQIDVLLASASLPPTLLPAAPSQQESSDPQISPLSQFVVDNVKAILSLAEDMKADLNNFILGSMTEDQLHSILSSTVKSRERETVLQLWDGQDSVRSSWRSWLAEGHRQPFPQAGSRKWIDRLLKALESDQAVFCVPPSALDLVPDGTTPVPDVQPNDSEVVINKLPPQLFYLTPALLYLQNYLQAITITAALRLLSRPAHQAPNAANSTSSDLAHRVWALLFAEVESDDPHYSDTKVINLADEVIRARQQSNSSISSSSSLQSSAPPIGGSISPEEEARIRASVDRTLRSTDPVFLLLRKRLLDALEIRLLADVGVDGGRFNHDSFTATVHNSHSIPTKMQTGRDLSSNGSNRAGKRPKLGTHIPSQNLDVVVPAFNVQGFDDPILEQAISIVYRKLIDSIVWTESVWGDLV</sequence>
<dbReference type="AlphaFoldDB" id="A0A9P6EI89"/>
<proteinExistence type="inferred from homology"/>
<accession>A0A9P6EI89</accession>
<dbReference type="Proteomes" id="UP000807306">
    <property type="component" value="Unassembled WGS sequence"/>
</dbReference>
<organism evidence="3 4">
    <name type="scientific">Crepidotus variabilis</name>
    <dbReference type="NCBI Taxonomy" id="179855"/>
    <lineage>
        <taxon>Eukaryota</taxon>
        <taxon>Fungi</taxon>
        <taxon>Dikarya</taxon>
        <taxon>Basidiomycota</taxon>
        <taxon>Agaricomycotina</taxon>
        <taxon>Agaricomycetes</taxon>
        <taxon>Agaricomycetidae</taxon>
        <taxon>Agaricales</taxon>
        <taxon>Agaricineae</taxon>
        <taxon>Crepidotaceae</taxon>
        <taxon>Crepidotus</taxon>
    </lineage>
</organism>
<dbReference type="Pfam" id="PF05794">
    <property type="entry name" value="Tcp11"/>
    <property type="match status" value="1"/>
</dbReference>